<proteinExistence type="inferred from homology"/>
<sequence length="480" mass="54698">MDDSTKRSGVRVLMLPWLAHGHITPFLELAKKLADRNFHIYYCSAPVNLISLKPKLSDSKYSNSIQLVELHLPSFPELPPQYHTTKGLPPHLMPVLEKASNMSRPNVTNIIETLKPDLVMYDYHARWVPEVASSLNIAAVSFMTSGVAEMSFFHHYYTSKRDADDEFPFPELLTDYMRNKFSQMKISIAYSNSNERNEKGTSYEVSYQSHTSYDVSYQSHTSYEVSYQSHSSSKIMFVKTFREIEGKYMDYYFHSSGVKIVPVGPLVSDQSVQEDEGKEIIDWLDDKDESSTVFVSFGSECYLSKEGMEEIAHGLELSNVNFIWVVRFPEGEKMKLEEALPDGFLEKVRGRGLVVENWAPQVKILKHSSIGGFVSHCGWNSVVESMKFGVPIIAIPIQYDQPWNARVVVLSGVGLEVKRDVHNWKFGRENVAKVIKQVVVEKIGDDVRRKAKEMSDNIKAKAEEEMDEVEKEILHVCGIL</sequence>
<evidence type="ECO:0000313" key="6">
    <source>
        <dbReference type="EMBL" id="KAF3434410.1"/>
    </source>
</evidence>
<dbReference type="SUPFAM" id="SSF53756">
    <property type="entry name" value="UDP-Glycosyltransferase/glycogen phosphorylase"/>
    <property type="match status" value="1"/>
</dbReference>
<dbReference type="AlphaFoldDB" id="A0A8K0GU84"/>
<dbReference type="InterPro" id="IPR035595">
    <property type="entry name" value="UDP_glycos_trans_CS"/>
</dbReference>
<reference evidence="6" key="1">
    <citation type="submission" date="2020-03" db="EMBL/GenBank/DDBJ databases">
        <title>A high-quality chromosome-level genome assembly of a woody plant with both climbing and erect habits, Rhamnella rubrinervis.</title>
        <authorList>
            <person name="Lu Z."/>
            <person name="Yang Y."/>
            <person name="Zhu X."/>
            <person name="Sun Y."/>
        </authorList>
    </citation>
    <scope>NUCLEOTIDE SEQUENCE</scope>
    <source>
        <strain evidence="6">BYM</strain>
        <tissue evidence="6">Leaf</tissue>
    </source>
</reference>
<dbReference type="OrthoDB" id="5835829at2759"/>
<keyword evidence="2 3" id="KW-0808">Transferase</keyword>
<keyword evidence="3" id="KW-0328">Glycosyltransferase</keyword>
<dbReference type="GO" id="GO:0008194">
    <property type="term" value="F:UDP-glycosyltransferase activity"/>
    <property type="evidence" value="ECO:0007669"/>
    <property type="project" value="InterPro"/>
</dbReference>
<organism evidence="6 7">
    <name type="scientific">Rhamnella rubrinervis</name>
    <dbReference type="NCBI Taxonomy" id="2594499"/>
    <lineage>
        <taxon>Eukaryota</taxon>
        <taxon>Viridiplantae</taxon>
        <taxon>Streptophyta</taxon>
        <taxon>Embryophyta</taxon>
        <taxon>Tracheophyta</taxon>
        <taxon>Spermatophyta</taxon>
        <taxon>Magnoliopsida</taxon>
        <taxon>eudicotyledons</taxon>
        <taxon>Gunneridae</taxon>
        <taxon>Pentapetalae</taxon>
        <taxon>rosids</taxon>
        <taxon>fabids</taxon>
        <taxon>Rosales</taxon>
        <taxon>Rhamnaceae</taxon>
        <taxon>rhamnoid group</taxon>
        <taxon>Rhamneae</taxon>
        <taxon>Rhamnella</taxon>
    </lineage>
</organism>
<gene>
    <name evidence="6" type="ORF">FNV43_RR25513</name>
</gene>
<accession>A0A8K0GU84</accession>
<evidence type="ECO:0000256" key="2">
    <source>
        <dbReference type="ARBA" id="ARBA00022679"/>
    </source>
</evidence>
<comment type="similarity">
    <text evidence="1 3">Belongs to the UDP-glycosyltransferase family.</text>
</comment>
<evidence type="ECO:0000313" key="7">
    <source>
        <dbReference type="Proteomes" id="UP000796880"/>
    </source>
</evidence>
<dbReference type="EC" id="2.4.1.-" evidence="4"/>
<protein>
    <recommendedName>
        <fullName evidence="4">Glycosyltransferase</fullName>
        <ecNumber evidence="4">2.4.1.-</ecNumber>
    </recommendedName>
</protein>
<evidence type="ECO:0000256" key="3">
    <source>
        <dbReference type="RuleBase" id="RU003718"/>
    </source>
</evidence>
<dbReference type="PROSITE" id="PS00375">
    <property type="entry name" value="UDPGT"/>
    <property type="match status" value="1"/>
</dbReference>
<dbReference type="InterPro" id="IPR058980">
    <property type="entry name" value="Glyco_transf_N"/>
</dbReference>
<dbReference type="Gene3D" id="3.40.50.2000">
    <property type="entry name" value="Glycogen Phosphorylase B"/>
    <property type="match status" value="2"/>
</dbReference>
<dbReference type="CDD" id="cd03784">
    <property type="entry name" value="GT1_Gtf-like"/>
    <property type="match status" value="1"/>
</dbReference>
<evidence type="ECO:0000256" key="1">
    <source>
        <dbReference type="ARBA" id="ARBA00009995"/>
    </source>
</evidence>
<dbReference type="EMBL" id="VOIH02000011">
    <property type="protein sequence ID" value="KAF3434410.1"/>
    <property type="molecule type" value="Genomic_DNA"/>
</dbReference>
<keyword evidence="7" id="KW-1185">Reference proteome</keyword>
<dbReference type="FunFam" id="3.40.50.2000:FF:000060">
    <property type="entry name" value="Glycosyltransferase"/>
    <property type="match status" value="1"/>
</dbReference>
<evidence type="ECO:0000256" key="4">
    <source>
        <dbReference type="RuleBase" id="RU362057"/>
    </source>
</evidence>
<evidence type="ECO:0000259" key="5">
    <source>
        <dbReference type="Pfam" id="PF26168"/>
    </source>
</evidence>
<dbReference type="InterPro" id="IPR002213">
    <property type="entry name" value="UDP_glucos_trans"/>
</dbReference>
<dbReference type="PANTHER" id="PTHR48044:SF29">
    <property type="entry name" value="GLYCOSYLTRANSFERASE"/>
    <property type="match status" value="1"/>
</dbReference>
<feature type="domain" description="Glycosyltransferase N-terminal" evidence="5">
    <location>
        <begin position="10"/>
        <end position="160"/>
    </location>
</feature>
<dbReference type="Proteomes" id="UP000796880">
    <property type="component" value="Unassembled WGS sequence"/>
</dbReference>
<comment type="caution">
    <text evidence="6">The sequence shown here is derived from an EMBL/GenBank/DDBJ whole genome shotgun (WGS) entry which is preliminary data.</text>
</comment>
<dbReference type="Pfam" id="PF26168">
    <property type="entry name" value="Glyco_transf_N"/>
    <property type="match status" value="1"/>
</dbReference>
<name>A0A8K0GU84_9ROSA</name>
<dbReference type="Pfam" id="PF00201">
    <property type="entry name" value="UDPGT"/>
    <property type="match status" value="1"/>
</dbReference>
<dbReference type="PANTHER" id="PTHR48044">
    <property type="entry name" value="GLYCOSYLTRANSFERASE"/>
    <property type="match status" value="1"/>
</dbReference>
<dbReference type="GO" id="GO:1901137">
    <property type="term" value="P:carbohydrate derivative biosynthetic process"/>
    <property type="evidence" value="ECO:0007669"/>
    <property type="project" value="UniProtKB-ARBA"/>
</dbReference>